<dbReference type="Proteomes" id="UP001236795">
    <property type="component" value="Unassembled WGS sequence"/>
</dbReference>
<comment type="caution">
    <text evidence="2">The sequence shown here is derived from an EMBL/GenBank/DDBJ whole genome shotgun (WGS) entry which is preliminary data.</text>
</comment>
<name>A0ABU0KFD6_9ACTN</name>
<dbReference type="EMBL" id="JAUSWC010000009">
    <property type="protein sequence ID" value="MDQ0488039.1"/>
    <property type="molecule type" value="Genomic_DNA"/>
</dbReference>
<feature type="region of interest" description="Disordered" evidence="1">
    <location>
        <begin position="1"/>
        <end position="24"/>
    </location>
</feature>
<proteinExistence type="predicted"/>
<gene>
    <name evidence="2" type="ORF">QO019_002894</name>
</gene>
<reference evidence="2 3" key="1">
    <citation type="submission" date="2023-07" db="EMBL/GenBank/DDBJ databases">
        <title>Genomic Encyclopedia of Type Strains, Phase IV (KMG-IV): sequencing the most valuable type-strain genomes for metagenomic binning, comparative biology and taxonomic classification.</title>
        <authorList>
            <person name="Goeker M."/>
        </authorList>
    </citation>
    <scope>NUCLEOTIDE SEQUENCE [LARGE SCALE GENOMIC DNA]</scope>
    <source>
        <strain evidence="2 3">DSM 40573</strain>
    </source>
</reference>
<evidence type="ECO:0000256" key="1">
    <source>
        <dbReference type="SAM" id="MobiDB-lite"/>
    </source>
</evidence>
<accession>A0ABU0KFD6</accession>
<feature type="compositionally biased region" description="Basic residues" evidence="1">
    <location>
        <begin position="1"/>
        <end position="13"/>
    </location>
</feature>
<keyword evidence="3" id="KW-1185">Reference proteome</keyword>
<sequence length="65" mass="7050">MWWWRGRPRRGTPRLHFDEPSDPDEAAALDARTTASGPAAVLVTFCEDQSGVYGKAQGKATECGA</sequence>
<evidence type="ECO:0000313" key="3">
    <source>
        <dbReference type="Proteomes" id="UP001236795"/>
    </source>
</evidence>
<dbReference type="RefSeq" id="WP_161231940.1">
    <property type="nucleotide sequence ID" value="NZ_JAUSWC010000009.1"/>
</dbReference>
<evidence type="ECO:0008006" key="4">
    <source>
        <dbReference type="Google" id="ProtNLM"/>
    </source>
</evidence>
<evidence type="ECO:0000313" key="2">
    <source>
        <dbReference type="EMBL" id="MDQ0488039.1"/>
    </source>
</evidence>
<organism evidence="2 3">
    <name type="scientific">Streptomyces thermodiastaticus</name>
    <dbReference type="NCBI Taxonomy" id="44061"/>
    <lineage>
        <taxon>Bacteria</taxon>
        <taxon>Bacillati</taxon>
        <taxon>Actinomycetota</taxon>
        <taxon>Actinomycetes</taxon>
        <taxon>Kitasatosporales</taxon>
        <taxon>Streptomycetaceae</taxon>
        <taxon>Streptomyces</taxon>
    </lineage>
</organism>
<protein>
    <recommendedName>
        <fullName evidence="4">Transposase</fullName>
    </recommendedName>
</protein>